<evidence type="ECO:0000256" key="1">
    <source>
        <dbReference type="ARBA" id="ARBA00007831"/>
    </source>
</evidence>
<dbReference type="SUPFAM" id="SSF47874">
    <property type="entry name" value="Annexin"/>
    <property type="match status" value="1"/>
</dbReference>
<dbReference type="PROSITE" id="PS51897">
    <property type="entry name" value="ANNEXIN_2"/>
    <property type="match status" value="4"/>
</dbReference>
<dbReference type="FunFam" id="1.10.220.10:FF:000002">
    <property type="entry name" value="Annexin"/>
    <property type="match status" value="1"/>
</dbReference>
<evidence type="ECO:0000313" key="9">
    <source>
        <dbReference type="Proteomes" id="UP000036987"/>
    </source>
</evidence>
<dbReference type="AlphaFoldDB" id="A0A0K9PN28"/>
<evidence type="ECO:0000256" key="2">
    <source>
        <dbReference type="ARBA" id="ARBA00022723"/>
    </source>
</evidence>
<evidence type="ECO:0000256" key="7">
    <source>
        <dbReference type="RuleBase" id="RU003540"/>
    </source>
</evidence>
<evidence type="ECO:0000256" key="4">
    <source>
        <dbReference type="ARBA" id="ARBA00022837"/>
    </source>
</evidence>
<dbReference type="GO" id="GO:0009409">
    <property type="term" value="P:response to cold"/>
    <property type="evidence" value="ECO:0000318"/>
    <property type="project" value="GO_Central"/>
</dbReference>
<gene>
    <name evidence="8" type="ORF">ZOSMA_20G00930</name>
</gene>
<accession>A0A0K9PN28</accession>
<dbReference type="InterPro" id="IPR037104">
    <property type="entry name" value="Annexin_sf"/>
</dbReference>
<dbReference type="FunFam" id="1.10.220.10:FF:000008">
    <property type="entry name" value="Annexin"/>
    <property type="match status" value="1"/>
</dbReference>
<keyword evidence="3 7" id="KW-0677">Repeat</keyword>
<dbReference type="Pfam" id="PF00191">
    <property type="entry name" value="Annexin"/>
    <property type="match status" value="4"/>
</dbReference>
<dbReference type="GO" id="GO:0005544">
    <property type="term" value="F:calcium-dependent phospholipid binding"/>
    <property type="evidence" value="ECO:0000318"/>
    <property type="project" value="GO_Central"/>
</dbReference>
<organism evidence="8 9">
    <name type="scientific">Zostera marina</name>
    <name type="common">Eelgrass</name>
    <dbReference type="NCBI Taxonomy" id="29655"/>
    <lineage>
        <taxon>Eukaryota</taxon>
        <taxon>Viridiplantae</taxon>
        <taxon>Streptophyta</taxon>
        <taxon>Embryophyta</taxon>
        <taxon>Tracheophyta</taxon>
        <taxon>Spermatophyta</taxon>
        <taxon>Magnoliopsida</taxon>
        <taxon>Liliopsida</taxon>
        <taxon>Zosteraceae</taxon>
        <taxon>Zostera</taxon>
    </lineage>
</organism>
<dbReference type="OrthoDB" id="37886at2759"/>
<dbReference type="STRING" id="29655.A0A0K9PN28"/>
<dbReference type="PRINTS" id="PR00196">
    <property type="entry name" value="ANNEXIN"/>
</dbReference>
<dbReference type="GO" id="GO:0009408">
    <property type="term" value="P:response to heat"/>
    <property type="evidence" value="ECO:0000318"/>
    <property type="project" value="GO_Central"/>
</dbReference>
<dbReference type="Proteomes" id="UP000036987">
    <property type="component" value="Unassembled WGS sequence"/>
</dbReference>
<dbReference type="GO" id="GO:0009651">
    <property type="term" value="P:response to salt stress"/>
    <property type="evidence" value="ECO:0000318"/>
    <property type="project" value="GO_Central"/>
</dbReference>
<keyword evidence="9" id="KW-1185">Reference proteome</keyword>
<evidence type="ECO:0000256" key="5">
    <source>
        <dbReference type="ARBA" id="ARBA00023216"/>
    </source>
</evidence>
<comment type="similarity">
    <text evidence="1 7">Belongs to the annexin family.</text>
</comment>
<evidence type="ECO:0000256" key="6">
    <source>
        <dbReference type="ARBA" id="ARBA00023302"/>
    </source>
</evidence>
<keyword evidence="5 7" id="KW-0041">Annexin</keyword>
<dbReference type="PANTHER" id="PTHR10502:SF102">
    <property type="entry name" value="ANNEXIN B11"/>
    <property type="match status" value="1"/>
</dbReference>
<keyword evidence="6 7" id="KW-0111">Calcium/phospholipid-binding</keyword>
<dbReference type="FunFam" id="1.10.220.10:FF:000001">
    <property type="entry name" value="Annexin"/>
    <property type="match status" value="1"/>
</dbReference>
<sequence>MSSLVVPPSLESPRKDATDLYKAFKGFGCDTKAVVNILSHRDATQRALIQQEYKSMYGDELTKRLRSELSGDLERAVLLWLHDPATRDATIVMKALHNDSVDLQAAIEVICSRTPSQIQVFKQTYYMKFGYQLEYDVQQLASGDLEKLLLTHITTMRYEGPEVDPNMVERDGRDLYKAGEKRFGTDEMAFIHIFCTRSSAHLAAVASYYHNTYGNSLEKALKSETSGNFEFALLTILRTAINPAAFFAKRLRKSMKGIGTTDSMLIRIVVSRTEIDMQYIKMEYQKKYKKPLSEAIHSETSGQYRAFLLALVGTN</sequence>
<dbReference type="OMA" id="DYNSRFM"/>
<protein>
    <recommendedName>
        <fullName evidence="7">Annexin</fullName>
    </recommendedName>
</protein>
<dbReference type="GO" id="GO:0005509">
    <property type="term" value="F:calcium ion binding"/>
    <property type="evidence" value="ECO:0007669"/>
    <property type="project" value="InterPro"/>
</dbReference>
<reference evidence="9" key="1">
    <citation type="journal article" date="2016" name="Nature">
        <title>The genome of the seagrass Zostera marina reveals angiosperm adaptation to the sea.</title>
        <authorList>
            <person name="Olsen J.L."/>
            <person name="Rouze P."/>
            <person name="Verhelst B."/>
            <person name="Lin Y.-C."/>
            <person name="Bayer T."/>
            <person name="Collen J."/>
            <person name="Dattolo E."/>
            <person name="De Paoli E."/>
            <person name="Dittami S."/>
            <person name="Maumus F."/>
            <person name="Michel G."/>
            <person name="Kersting A."/>
            <person name="Lauritano C."/>
            <person name="Lohaus R."/>
            <person name="Toepel M."/>
            <person name="Tonon T."/>
            <person name="Vanneste K."/>
            <person name="Amirebrahimi M."/>
            <person name="Brakel J."/>
            <person name="Bostroem C."/>
            <person name="Chovatia M."/>
            <person name="Grimwood J."/>
            <person name="Jenkins J.W."/>
            <person name="Jueterbock A."/>
            <person name="Mraz A."/>
            <person name="Stam W.T."/>
            <person name="Tice H."/>
            <person name="Bornberg-Bauer E."/>
            <person name="Green P.J."/>
            <person name="Pearson G.A."/>
            <person name="Procaccini G."/>
            <person name="Duarte C.M."/>
            <person name="Schmutz J."/>
            <person name="Reusch T.B.H."/>
            <person name="Van de Peer Y."/>
        </authorList>
    </citation>
    <scope>NUCLEOTIDE SEQUENCE [LARGE SCALE GENOMIC DNA]</scope>
    <source>
        <strain evidence="9">cv. Finnish</strain>
    </source>
</reference>
<dbReference type="InterPro" id="IPR018252">
    <property type="entry name" value="Annexin_repeat_CS"/>
</dbReference>
<evidence type="ECO:0000313" key="8">
    <source>
        <dbReference type="EMBL" id="KMZ69615.1"/>
    </source>
</evidence>
<dbReference type="GO" id="GO:0005737">
    <property type="term" value="C:cytoplasm"/>
    <property type="evidence" value="ECO:0000318"/>
    <property type="project" value="GO_Central"/>
</dbReference>
<comment type="domain">
    <text evidence="7">A pair of annexin repeats may form one binding site for calcium and phospholipid.</text>
</comment>
<dbReference type="SMART" id="SM00335">
    <property type="entry name" value="ANX"/>
    <property type="match status" value="4"/>
</dbReference>
<dbReference type="PANTHER" id="PTHR10502">
    <property type="entry name" value="ANNEXIN"/>
    <property type="match status" value="1"/>
</dbReference>
<dbReference type="InterPro" id="IPR001464">
    <property type="entry name" value="Annexin"/>
</dbReference>
<dbReference type="EMBL" id="LFYR01000757">
    <property type="protein sequence ID" value="KMZ69615.1"/>
    <property type="molecule type" value="Genomic_DNA"/>
</dbReference>
<keyword evidence="2" id="KW-0479">Metal-binding</keyword>
<dbReference type="GO" id="GO:0009414">
    <property type="term" value="P:response to water deprivation"/>
    <property type="evidence" value="ECO:0000318"/>
    <property type="project" value="GO_Central"/>
</dbReference>
<dbReference type="GO" id="GO:0001786">
    <property type="term" value="F:phosphatidylserine binding"/>
    <property type="evidence" value="ECO:0000318"/>
    <property type="project" value="GO_Central"/>
</dbReference>
<name>A0A0K9PN28_ZOSMR</name>
<comment type="caution">
    <text evidence="8">The sequence shown here is derived from an EMBL/GenBank/DDBJ whole genome shotgun (WGS) entry which is preliminary data.</text>
</comment>
<dbReference type="PROSITE" id="PS00223">
    <property type="entry name" value="ANNEXIN_1"/>
    <property type="match status" value="1"/>
</dbReference>
<proteinExistence type="inferred from homology"/>
<keyword evidence="4 7" id="KW-0106">Calcium</keyword>
<dbReference type="Gene3D" id="1.10.220.10">
    <property type="entry name" value="Annexin"/>
    <property type="match status" value="4"/>
</dbReference>
<evidence type="ECO:0000256" key="3">
    <source>
        <dbReference type="ARBA" id="ARBA00022737"/>
    </source>
</evidence>
<dbReference type="GO" id="GO:0005886">
    <property type="term" value="C:plasma membrane"/>
    <property type="evidence" value="ECO:0000318"/>
    <property type="project" value="GO_Central"/>
</dbReference>
<dbReference type="InterPro" id="IPR018502">
    <property type="entry name" value="Annexin_repeat"/>
</dbReference>